<reference evidence="2" key="1">
    <citation type="submission" date="2021-02" db="EMBL/GenBank/DDBJ databases">
        <authorList>
            <person name="Steward A R."/>
        </authorList>
    </citation>
    <scope>NUCLEOTIDE SEQUENCE</scope>
</reference>
<evidence type="ECO:0000313" key="2">
    <source>
        <dbReference type="EMBL" id="CAF4893244.1"/>
    </source>
</evidence>
<keyword evidence="3" id="KW-1185">Reference proteome</keyword>
<evidence type="ECO:0000256" key="1">
    <source>
        <dbReference type="SAM" id="MobiDB-lite"/>
    </source>
</evidence>
<dbReference type="EMBL" id="CAJOBZ010000032">
    <property type="protein sequence ID" value="CAF4893244.1"/>
    <property type="molecule type" value="Genomic_DNA"/>
</dbReference>
<feature type="region of interest" description="Disordered" evidence="1">
    <location>
        <begin position="1"/>
        <end position="48"/>
    </location>
</feature>
<dbReference type="Proteomes" id="UP000663880">
    <property type="component" value="Unassembled WGS sequence"/>
</dbReference>
<dbReference type="AlphaFoldDB" id="A0A821UQD1"/>
<sequence>MEDVLNKMAMVGAHDKSKKSSRFTTEWQPRDGKGKRKIGGDFNMLQPVNTPPQSVCTFGLRRSEEENLLFKFELN</sequence>
<name>A0A821UQD1_9NEOP</name>
<evidence type="ECO:0000313" key="3">
    <source>
        <dbReference type="Proteomes" id="UP000663880"/>
    </source>
</evidence>
<proteinExistence type="predicted"/>
<comment type="caution">
    <text evidence="2">The sequence shown here is derived from an EMBL/GenBank/DDBJ whole genome shotgun (WGS) entry which is preliminary data.</text>
</comment>
<gene>
    <name evidence="2" type="ORF">PMACD_LOCUS10654</name>
</gene>
<protein>
    <submittedName>
        <fullName evidence="2">Uncharacterized protein</fullName>
    </submittedName>
</protein>
<organism evidence="2 3">
    <name type="scientific">Pieris macdunnoughi</name>
    <dbReference type="NCBI Taxonomy" id="345717"/>
    <lineage>
        <taxon>Eukaryota</taxon>
        <taxon>Metazoa</taxon>
        <taxon>Ecdysozoa</taxon>
        <taxon>Arthropoda</taxon>
        <taxon>Hexapoda</taxon>
        <taxon>Insecta</taxon>
        <taxon>Pterygota</taxon>
        <taxon>Neoptera</taxon>
        <taxon>Endopterygota</taxon>
        <taxon>Lepidoptera</taxon>
        <taxon>Glossata</taxon>
        <taxon>Ditrysia</taxon>
        <taxon>Papilionoidea</taxon>
        <taxon>Pieridae</taxon>
        <taxon>Pierinae</taxon>
        <taxon>Pieris</taxon>
    </lineage>
</organism>
<accession>A0A821UQD1</accession>